<accession>A0A813E0Z0</accession>
<dbReference type="AlphaFoldDB" id="A0A813E0Z0"/>
<proteinExistence type="predicted"/>
<gene>
    <name evidence="1" type="ORF">PGLA1383_LOCUS11004</name>
</gene>
<organism evidence="1 2">
    <name type="scientific">Polarella glacialis</name>
    <name type="common">Dinoflagellate</name>
    <dbReference type="NCBI Taxonomy" id="89957"/>
    <lineage>
        <taxon>Eukaryota</taxon>
        <taxon>Sar</taxon>
        <taxon>Alveolata</taxon>
        <taxon>Dinophyceae</taxon>
        <taxon>Suessiales</taxon>
        <taxon>Suessiaceae</taxon>
        <taxon>Polarella</taxon>
    </lineage>
</organism>
<evidence type="ECO:0000313" key="1">
    <source>
        <dbReference type="EMBL" id="CAE8592350.1"/>
    </source>
</evidence>
<dbReference type="Proteomes" id="UP000654075">
    <property type="component" value="Unassembled WGS sequence"/>
</dbReference>
<sequence>ELNCRFHLRAGETIQGEPSYWDSSGVYFIYWQAKMRRWAICDLKCLEAVKEGQCPGWAYRENAGHFANAGGWKETRGGQWVDAVLETAVIGASTKGLKIEFNGFAKQELNVQYTEKADEDIQGRASFWDATDNYFIYWQSSMKRWAICDQVSLHSAKSGLSPGWAYRTDSQHFAKSSGWMEAWGRDWKSAVVSCTVLEGTVKDDSAFIKAEPSDEPGTLLSTEQYKTLVRKIYEQKNPSKLIDLEKLFVKYQDQMHELFAQVCAKYQADAEELAAQLPTELSGAFAAAVAASEKAPLAPKQESKQEPVAKFESREMPDLSAAEFAELIQYAYQRFNPAKLADFGRLLRKYRSREGELYLLVCDKYVINPASFAAEHKDKLSAGSGGDGYGLAAAVGEEMN</sequence>
<comment type="caution">
    <text evidence="1">The sequence shown here is derived from an EMBL/GenBank/DDBJ whole genome shotgun (WGS) entry which is preliminary data.</text>
</comment>
<reference evidence="1" key="1">
    <citation type="submission" date="2021-02" db="EMBL/GenBank/DDBJ databases">
        <authorList>
            <person name="Dougan E. K."/>
            <person name="Rhodes N."/>
            <person name="Thang M."/>
            <person name="Chan C."/>
        </authorList>
    </citation>
    <scope>NUCLEOTIDE SEQUENCE</scope>
</reference>
<dbReference type="EMBL" id="CAJNNV010005627">
    <property type="protein sequence ID" value="CAE8592350.1"/>
    <property type="molecule type" value="Genomic_DNA"/>
</dbReference>
<keyword evidence="2" id="KW-1185">Reference proteome</keyword>
<protein>
    <submittedName>
        <fullName evidence="1">Uncharacterized protein</fullName>
    </submittedName>
</protein>
<evidence type="ECO:0000313" key="2">
    <source>
        <dbReference type="Proteomes" id="UP000654075"/>
    </source>
</evidence>
<name>A0A813E0Z0_POLGL</name>
<feature type="non-terminal residue" evidence="1">
    <location>
        <position position="1"/>
    </location>
</feature>